<evidence type="ECO:0000313" key="11">
    <source>
        <dbReference type="EMBL" id="EZA52123.1"/>
    </source>
</evidence>
<dbReference type="EMBL" id="KK107353">
    <property type="protein sequence ID" value="EZA52123.1"/>
    <property type="molecule type" value="Genomic_DNA"/>
</dbReference>
<evidence type="ECO:0000313" key="12">
    <source>
        <dbReference type="Proteomes" id="UP000053097"/>
    </source>
</evidence>
<keyword evidence="4 10" id="KW-0812">Transmembrane</keyword>
<keyword evidence="9 10" id="KW-0807">Transducer</keyword>
<feature type="transmembrane region" description="Helical" evidence="10">
    <location>
        <begin position="46"/>
        <end position="68"/>
    </location>
</feature>
<evidence type="ECO:0000256" key="2">
    <source>
        <dbReference type="ARBA" id="ARBA00022475"/>
    </source>
</evidence>
<dbReference type="GO" id="GO:0005549">
    <property type="term" value="F:odorant binding"/>
    <property type="evidence" value="ECO:0007669"/>
    <property type="project" value="InterPro"/>
</dbReference>
<comment type="caution">
    <text evidence="10">Lacks conserved residue(s) required for the propagation of feature annotation.</text>
</comment>
<keyword evidence="5 10" id="KW-0552">Olfaction</keyword>
<proteinExistence type="inferred from homology"/>
<keyword evidence="6 10" id="KW-1133">Transmembrane helix</keyword>
<feature type="transmembrane region" description="Helical" evidence="10">
    <location>
        <begin position="276"/>
        <end position="296"/>
    </location>
</feature>
<evidence type="ECO:0000256" key="5">
    <source>
        <dbReference type="ARBA" id="ARBA00022725"/>
    </source>
</evidence>
<protein>
    <recommendedName>
        <fullName evidence="10">Odorant receptor</fullName>
    </recommendedName>
</protein>
<dbReference type="GO" id="GO:0007165">
    <property type="term" value="P:signal transduction"/>
    <property type="evidence" value="ECO:0007669"/>
    <property type="project" value="UniProtKB-KW"/>
</dbReference>
<evidence type="ECO:0000256" key="1">
    <source>
        <dbReference type="ARBA" id="ARBA00004651"/>
    </source>
</evidence>
<keyword evidence="3 10" id="KW-0716">Sensory transduction</keyword>
<evidence type="ECO:0000256" key="8">
    <source>
        <dbReference type="ARBA" id="ARBA00023170"/>
    </source>
</evidence>
<feature type="transmembrane region" description="Helical" evidence="10">
    <location>
        <begin position="308"/>
        <end position="327"/>
    </location>
</feature>
<evidence type="ECO:0000256" key="7">
    <source>
        <dbReference type="ARBA" id="ARBA00023136"/>
    </source>
</evidence>
<dbReference type="Pfam" id="PF02949">
    <property type="entry name" value="7tm_6"/>
    <property type="match status" value="1"/>
</dbReference>
<reference evidence="11 12" key="1">
    <citation type="journal article" date="2014" name="Curr. Biol.">
        <title>The genome of the clonal raider ant Cerapachys biroi.</title>
        <authorList>
            <person name="Oxley P.R."/>
            <person name="Ji L."/>
            <person name="Fetter-Pruneda I."/>
            <person name="McKenzie S.K."/>
            <person name="Li C."/>
            <person name="Hu H."/>
            <person name="Zhang G."/>
            <person name="Kronauer D.J."/>
        </authorList>
    </citation>
    <scope>NUCLEOTIDE SEQUENCE [LARGE SCALE GENOMIC DNA]</scope>
</reference>
<organism evidence="11 12">
    <name type="scientific">Ooceraea biroi</name>
    <name type="common">Clonal raider ant</name>
    <name type="synonym">Cerapachys biroi</name>
    <dbReference type="NCBI Taxonomy" id="2015173"/>
    <lineage>
        <taxon>Eukaryota</taxon>
        <taxon>Metazoa</taxon>
        <taxon>Ecdysozoa</taxon>
        <taxon>Arthropoda</taxon>
        <taxon>Hexapoda</taxon>
        <taxon>Insecta</taxon>
        <taxon>Pterygota</taxon>
        <taxon>Neoptera</taxon>
        <taxon>Endopterygota</taxon>
        <taxon>Hymenoptera</taxon>
        <taxon>Apocrita</taxon>
        <taxon>Aculeata</taxon>
        <taxon>Formicoidea</taxon>
        <taxon>Formicidae</taxon>
        <taxon>Dorylinae</taxon>
        <taxon>Ooceraea</taxon>
    </lineage>
</organism>
<dbReference type="OrthoDB" id="7539170at2759"/>
<evidence type="ECO:0000256" key="6">
    <source>
        <dbReference type="ARBA" id="ARBA00022989"/>
    </source>
</evidence>
<name>A0A026W838_OOCBI</name>
<accession>A0A026W838</accession>
<sequence>MTNPKHVASGKLDNDYSLQLNRWFLKPIGAWPCIVSRTTWTIFLPLQIVISWIIVAIITVPCLLHVLFEVKDIQTRLHVIGPLLHRLIGWVNYWTLLNCSDDIRNCILHMETDWKTMRRTEDREVMLQYAKFGRFLAIVCGLIMHGGTLLFSIVKSIKTITVTIGNETFLTHPMTCPSYSKIIDTRLSPVNEIAIVMQFTSTLIVSSATVGACSLTAVFAMHACGQLNLLYSQLNKLVEDQEKENYIAERRLASIVSHHLRVLSFISRVESIIHKIALVELVGSTIAMCLVGYYIILDLNALNKAKLISDFIVYVSLAFNSFIFCYIGETLTEQCKRVGEIAYMTNWYKLHHKTALNLVLIIAQSNNVIKLTAGKLFQLSMTTFGDIIKSSVIYLNML</sequence>
<dbReference type="InterPro" id="IPR004117">
    <property type="entry name" value="7tm6_olfct_rcpt"/>
</dbReference>
<dbReference type="GO" id="GO:0005886">
    <property type="term" value="C:plasma membrane"/>
    <property type="evidence" value="ECO:0007669"/>
    <property type="project" value="UniProtKB-SubCell"/>
</dbReference>
<dbReference type="AlphaFoldDB" id="A0A026W838"/>
<evidence type="ECO:0000256" key="3">
    <source>
        <dbReference type="ARBA" id="ARBA00022606"/>
    </source>
</evidence>
<dbReference type="PANTHER" id="PTHR21137">
    <property type="entry name" value="ODORANT RECEPTOR"/>
    <property type="match status" value="1"/>
</dbReference>
<gene>
    <name evidence="11" type="ORF">X777_09133</name>
</gene>
<keyword evidence="12" id="KW-1185">Reference proteome</keyword>
<feature type="transmembrane region" description="Helical" evidence="10">
    <location>
        <begin position="195"/>
        <end position="220"/>
    </location>
</feature>
<comment type="subcellular location">
    <subcellularLocation>
        <location evidence="1 10">Cell membrane</location>
        <topology evidence="1 10">Multi-pass membrane protein</topology>
    </subcellularLocation>
</comment>
<evidence type="ECO:0000256" key="4">
    <source>
        <dbReference type="ARBA" id="ARBA00022692"/>
    </source>
</evidence>
<dbReference type="GO" id="GO:0004984">
    <property type="term" value="F:olfactory receptor activity"/>
    <property type="evidence" value="ECO:0007669"/>
    <property type="project" value="InterPro"/>
</dbReference>
<feature type="transmembrane region" description="Helical" evidence="10">
    <location>
        <begin position="135"/>
        <end position="154"/>
    </location>
</feature>
<keyword evidence="8 10" id="KW-0675">Receptor</keyword>
<dbReference type="OMA" id="ASNMIPC"/>
<dbReference type="Proteomes" id="UP000053097">
    <property type="component" value="Unassembled WGS sequence"/>
</dbReference>
<dbReference type="PANTHER" id="PTHR21137:SF35">
    <property type="entry name" value="ODORANT RECEPTOR 19A-RELATED"/>
    <property type="match status" value="1"/>
</dbReference>
<keyword evidence="7 10" id="KW-0472">Membrane</keyword>
<evidence type="ECO:0000256" key="10">
    <source>
        <dbReference type="RuleBase" id="RU351113"/>
    </source>
</evidence>
<evidence type="ECO:0000256" key="9">
    <source>
        <dbReference type="ARBA" id="ARBA00023224"/>
    </source>
</evidence>
<comment type="similarity">
    <text evidence="10">Belongs to the insect chemoreceptor superfamily. Heteromeric odorant receptor channel (TC 1.A.69) family.</text>
</comment>
<keyword evidence="2" id="KW-1003">Cell membrane</keyword>